<comment type="caution">
    <text evidence="1">The sequence shown here is derived from an EMBL/GenBank/DDBJ whole genome shotgun (WGS) entry which is preliminary data.</text>
</comment>
<evidence type="ECO:0000313" key="1">
    <source>
        <dbReference type="EMBL" id="SMP79577.1"/>
    </source>
</evidence>
<dbReference type="Proteomes" id="UP001157910">
    <property type="component" value="Unassembled WGS sequence"/>
</dbReference>
<protein>
    <submittedName>
        <fullName evidence="1">Uncharacterized protein</fullName>
    </submittedName>
</protein>
<proteinExistence type="predicted"/>
<sequence>MLPVWPESAGSIIGVRDTASLYPELGLDQCIDSNSGYVTMPSNRARAMRLLRWIFP</sequence>
<gene>
    <name evidence="1" type="ORF">SAMN06296065_11358</name>
</gene>
<evidence type="ECO:0000313" key="2">
    <source>
        <dbReference type="Proteomes" id="UP001157910"/>
    </source>
</evidence>
<name>A0ABY1QV45_9SPHN</name>
<keyword evidence="2" id="KW-1185">Reference proteome</keyword>
<reference evidence="1 2" key="1">
    <citation type="submission" date="2017-05" db="EMBL/GenBank/DDBJ databases">
        <authorList>
            <person name="Varghese N."/>
            <person name="Submissions S."/>
        </authorList>
    </citation>
    <scope>NUCLEOTIDE SEQUENCE [LARGE SCALE GENOMIC DNA]</scope>
    <source>
        <strain evidence="1 2">SM16</strain>
    </source>
</reference>
<dbReference type="EMBL" id="FXUI01000013">
    <property type="protein sequence ID" value="SMP79577.1"/>
    <property type="molecule type" value="Genomic_DNA"/>
</dbReference>
<organism evidence="1 2">
    <name type="scientific">Novosphingobium panipatense</name>
    <dbReference type="NCBI Taxonomy" id="428991"/>
    <lineage>
        <taxon>Bacteria</taxon>
        <taxon>Pseudomonadati</taxon>
        <taxon>Pseudomonadota</taxon>
        <taxon>Alphaproteobacteria</taxon>
        <taxon>Sphingomonadales</taxon>
        <taxon>Sphingomonadaceae</taxon>
        <taxon>Novosphingobium</taxon>
    </lineage>
</organism>
<accession>A0ABY1QV45</accession>